<feature type="transmembrane region" description="Helical" evidence="5">
    <location>
        <begin position="235"/>
        <end position="257"/>
    </location>
</feature>
<keyword evidence="3 5" id="KW-1133">Transmembrane helix</keyword>
<feature type="transmembrane region" description="Helical" evidence="5">
    <location>
        <begin position="136"/>
        <end position="156"/>
    </location>
</feature>
<proteinExistence type="predicted"/>
<dbReference type="InterPro" id="IPR051533">
    <property type="entry name" value="WaaL-like"/>
</dbReference>
<comment type="caution">
    <text evidence="7">The sequence shown here is derived from an EMBL/GenBank/DDBJ whole genome shotgun (WGS) entry which is preliminary data.</text>
</comment>
<comment type="subcellular location">
    <subcellularLocation>
        <location evidence="1">Membrane</location>
        <topology evidence="1">Multi-pass membrane protein</topology>
    </subcellularLocation>
</comment>
<protein>
    <recommendedName>
        <fullName evidence="6">O-antigen ligase-related domain-containing protein</fullName>
    </recommendedName>
</protein>
<reference evidence="7 8" key="1">
    <citation type="submission" date="2018-03" db="EMBL/GenBank/DDBJ databases">
        <title>Comparative genomics illustrates the genes involved in a hyperalkaliphilic mechanisms of Serpentinomonas isolated from highly-alkaline calcium-rich serpentinized springs.</title>
        <authorList>
            <person name="Suzuki S."/>
            <person name="Ishii S."/>
            <person name="Walworth N."/>
            <person name="Bird L."/>
            <person name="Kuenen J.G."/>
            <person name="Nealson K.H."/>
        </authorList>
    </citation>
    <scope>NUCLEOTIDE SEQUENCE [LARGE SCALE GENOMIC DNA]</scope>
    <source>
        <strain evidence="7 8">P1</strain>
    </source>
</reference>
<evidence type="ECO:0000256" key="2">
    <source>
        <dbReference type="ARBA" id="ARBA00022692"/>
    </source>
</evidence>
<evidence type="ECO:0000259" key="6">
    <source>
        <dbReference type="Pfam" id="PF04932"/>
    </source>
</evidence>
<dbReference type="PANTHER" id="PTHR37422:SF13">
    <property type="entry name" value="LIPOPOLYSACCHARIDE BIOSYNTHESIS PROTEIN PA4999-RELATED"/>
    <property type="match status" value="1"/>
</dbReference>
<dbReference type="Proteomes" id="UP000238589">
    <property type="component" value="Unassembled WGS sequence"/>
</dbReference>
<evidence type="ECO:0000313" key="7">
    <source>
        <dbReference type="EMBL" id="PRD64609.1"/>
    </source>
</evidence>
<dbReference type="EMBL" id="PVLQ01000061">
    <property type="protein sequence ID" value="PRD64609.1"/>
    <property type="molecule type" value="Genomic_DNA"/>
</dbReference>
<feature type="transmembrane region" description="Helical" evidence="5">
    <location>
        <begin position="105"/>
        <end position="124"/>
    </location>
</feature>
<organism evidence="7 8">
    <name type="scientific">Malikia granosa</name>
    <dbReference type="NCBI Taxonomy" id="263067"/>
    <lineage>
        <taxon>Bacteria</taxon>
        <taxon>Pseudomonadati</taxon>
        <taxon>Pseudomonadota</taxon>
        <taxon>Betaproteobacteria</taxon>
        <taxon>Burkholderiales</taxon>
        <taxon>Comamonadaceae</taxon>
        <taxon>Malikia</taxon>
    </lineage>
</organism>
<dbReference type="OrthoDB" id="9148522at2"/>
<accession>A0A2S9K2C8</accession>
<dbReference type="Pfam" id="PF04932">
    <property type="entry name" value="Wzy_C"/>
    <property type="match status" value="1"/>
</dbReference>
<evidence type="ECO:0000256" key="3">
    <source>
        <dbReference type="ARBA" id="ARBA00022989"/>
    </source>
</evidence>
<keyword evidence="8" id="KW-1185">Reference proteome</keyword>
<feature type="transmembrane region" description="Helical" evidence="5">
    <location>
        <begin position="277"/>
        <end position="296"/>
    </location>
</feature>
<dbReference type="InterPro" id="IPR007016">
    <property type="entry name" value="O-antigen_ligase-rel_domated"/>
</dbReference>
<evidence type="ECO:0000313" key="8">
    <source>
        <dbReference type="Proteomes" id="UP000238589"/>
    </source>
</evidence>
<name>A0A2S9K2C8_9BURK</name>
<evidence type="ECO:0000256" key="1">
    <source>
        <dbReference type="ARBA" id="ARBA00004141"/>
    </source>
</evidence>
<sequence>MTRYIVFVATLLSLHMIARRGLSQTVLLVWIPIFLAFPFNFFVNIPGLPDPNLMQAAILPILVVLLRDKLPLMQFGRMEILLTIYVVFRVFVDFLSRGYSDAQNYAFYMLSSLIGPYLIGRYVIDRRQMDIAIARMFVLMFVIFFPMFVYELKFWVSPIYKWFSVFFPGAGSGLSVRYGVARTAGTFEHPILACVMIVVVYRLHRWLTWMGAWDKPERGWLGWLDRITRWMRIPLAAKISILLIMMAIMTISRGPWIGGFVGAAMTAVGNFKNRKKWLVIFALALVVGSGVGKMALDSYITPKEGQVISGEAQTMLYRKEMIDRYKEFMYEKMWTGWGLTTRPKIRGMESIDNAFFLMALQHGILAPAIFLIIFIYAIISQVKFGLLAPPDKPPIGFTFAGIYLAAFISFATVYMGSQTEPMLFLLLGWGESIKNRPDTGITTRPEAELKKSGANPPFRRILY</sequence>
<feature type="transmembrane region" description="Helical" evidence="5">
    <location>
        <begin position="395"/>
        <end position="416"/>
    </location>
</feature>
<keyword evidence="4 5" id="KW-0472">Membrane</keyword>
<dbReference type="AlphaFoldDB" id="A0A2S9K2C8"/>
<gene>
    <name evidence="7" type="ORF">C6P64_13600</name>
</gene>
<feature type="transmembrane region" description="Helical" evidence="5">
    <location>
        <begin position="21"/>
        <end position="41"/>
    </location>
</feature>
<dbReference type="RefSeq" id="WP_105749102.1">
    <property type="nucleotide sequence ID" value="NZ_PVLQ01000061.1"/>
</dbReference>
<dbReference type="GO" id="GO:0016020">
    <property type="term" value="C:membrane"/>
    <property type="evidence" value="ECO:0007669"/>
    <property type="project" value="UniProtKB-SubCell"/>
</dbReference>
<dbReference type="PANTHER" id="PTHR37422">
    <property type="entry name" value="TEICHURONIC ACID BIOSYNTHESIS PROTEIN TUAE"/>
    <property type="match status" value="1"/>
</dbReference>
<keyword evidence="2 5" id="KW-0812">Transmembrane</keyword>
<feature type="domain" description="O-antigen ligase-related" evidence="6">
    <location>
        <begin position="240"/>
        <end position="371"/>
    </location>
</feature>
<feature type="transmembrane region" description="Helical" evidence="5">
    <location>
        <begin position="354"/>
        <end position="379"/>
    </location>
</feature>
<evidence type="ECO:0000256" key="4">
    <source>
        <dbReference type="ARBA" id="ARBA00023136"/>
    </source>
</evidence>
<feature type="transmembrane region" description="Helical" evidence="5">
    <location>
        <begin position="176"/>
        <end position="201"/>
    </location>
</feature>
<evidence type="ECO:0000256" key="5">
    <source>
        <dbReference type="SAM" id="Phobius"/>
    </source>
</evidence>